<organism evidence="1">
    <name type="scientific">Macaca fascicularis</name>
    <name type="common">Crab-eating macaque</name>
    <name type="synonym">Cynomolgus monkey</name>
    <dbReference type="NCBI Taxonomy" id="9541"/>
    <lineage>
        <taxon>Eukaryota</taxon>
        <taxon>Metazoa</taxon>
        <taxon>Chordata</taxon>
        <taxon>Craniata</taxon>
        <taxon>Vertebrata</taxon>
        <taxon>Euteleostomi</taxon>
        <taxon>Mammalia</taxon>
        <taxon>Eutheria</taxon>
        <taxon>Euarchontoglires</taxon>
        <taxon>Primates</taxon>
        <taxon>Haplorrhini</taxon>
        <taxon>Catarrhini</taxon>
        <taxon>Cercopithecidae</taxon>
        <taxon>Cercopithecinae</taxon>
        <taxon>Macaca</taxon>
    </lineage>
</organism>
<name>Q4R413_MACFA</name>
<protein>
    <submittedName>
        <fullName evidence="1">Testis cDNA clone: QtsA-12818, similar to human ring finger protein 19 (RNF19), transcript variant 1</fullName>
    </submittedName>
</protein>
<sequence>MYFLGEETLEPKEENIVAAGNTGWCSCRNRFNSWHCYSCNDYWHSCVCGPQDSQSL</sequence>
<evidence type="ECO:0000313" key="1">
    <source>
        <dbReference type="EMBL" id="BAE02153.1"/>
    </source>
</evidence>
<dbReference type="EMBL" id="AB179102">
    <property type="protein sequence ID" value="BAE02153.1"/>
    <property type="molecule type" value="mRNA"/>
</dbReference>
<reference evidence="1" key="2">
    <citation type="submission" date="2005-06" db="EMBL/GenBank/DDBJ databases">
        <title>DNA sequences of macaque genes expressed in brain or testis and its evolutionary implications.</title>
        <authorList>
            <consortium name="International consortium for macaque cDNA sequencing and analysis"/>
        </authorList>
    </citation>
    <scope>NUCLEOTIDE SEQUENCE</scope>
</reference>
<accession>Q4R413</accession>
<proteinExistence type="evidence at transcript level"/>
<reference evidence="1" key="1">
    <citation type="journal article" date="2005" name="Mol. Biol. Evol.">
        <title>Substitution rate and structural divergence of 5'UTR evolution: comparative analysis between human and cynomolgus monkey cDNAs.</title>
        <authorList>
            <person name="Osada N."/>
            <person name="Hirata M."/>
            <person name="Tanuma R."/>
            <person name="Kusuda J."/>
            <person name="Hida M."/>
            <person name="Suzuki Y."/>
            <person name="Sugano S."/>
            <person name="Gojobori T."/>
            <person name="Shen C.K."/>
            <person name="Wu C.I."/>
            <person name="Hashimoto K."/>
        </authorList>
    </citation>
    <scope>NUCLEOTIDE SEQUENCE</scope>
</reference>
<dbReference type="AlphaFoldDB" id="Q4R413"/>